<evidence type="ECO:0000313" key="10">
    <source>
        <dbReference type="Proteomes" id="UP000196778"/>
    </source>
</evidence>
<dbReference type="EC" id="2.2.1.9" evidence="6"/>
<dbReference type="InterPro" id="IPR011766">
    <property type="entry name" value="TPP_enzyme_TPP-bd"/>
</dbReference>
<evidence type="ECO:0000256" key="5">
    <source>
        <dbReference type="ARBA" id="ARBA00023211"/>
    </source>
</evidence>
<dbReference type="UniPathway" id="UPA01057">
    <property type="reaction ID" value="UER00164"/>
</dbReference>
<comment type="function">
    <text evidence="6">Catalyzes the thiamine diphosphate-dependent decarboxylation of 2-oxoglutarate and the subsequent addition of the resulting succinic semialdehyde-thiamine pyrophosphate anion to isochorismate to yield 2-succinyl-5-enolpyruvyl-6-hydroxy-3-cyclohexene-1-carboxylate (SEPHCHC).</text>
</comment>
<dbReference type="InterPro" id="IPR029061">
    <property type="entry name" value="THDP-binding"/>
</dbReference>
<dbReference type="InterPro" id="IPR004433">
    <property type="entry name" value="MenaQ_synth_MenD"/>
</dbReference>
<evidence type="ECO:0000256" key="1">
    <source>
        <dbReference type="ARBA" id="ARBA00022679"/>
    </source>
</evidence>
<dbReference type="InterPro" id="IPR012001">
    <property type="entry name" value="Thiamin_PyroP_enz_TPP-bd_dom"/>
</dbReference>
<reference evidence="10" key="1">
    <citation type="submission" date="2017-02" db="EMBL/GenBank/DDBJ databases">
        <authorList>
            <person name="Dridi B."/>
        </authorList>
    </citation>
    <scope>NUCLEOTIDE SEQUENCE [LARGE SCALE GENOMIC DNA]</scope>
    <source>
        <strain evidence="10">EB411</strain>
    </source>
</reference>
<evidence type="ECO:0000259" key="8">
    <source>
        <dbReference type="Pfam" id="PF02776"/>
    </source>
</evidence>
<dbReference type="GO" id="GO:0000287">
    <property type="term" value="F:magnesium ion binding"/>
    <property type="evidence" value="ECO:0007669"/>
    <property type="project" value="UniProtKB-UniRule"/>
</dbReference>
<comment type="pathway">
    <text evidence="6">Quinol/quinone metabolism; 1,4-dihydroxy-2-naphthoate biosynthesis; 1,4-dihydroxy-2-naphthoate from chorismate: step 2/7.</text>
</comment>
<dbReference type="NCBIfam" id="TIGR00173">
    <property type="entry name" value="menD"/>
    <property type="match status" value="1"/>
</dbReference>
<sequence>MAEAAGSTARAVALLDAVAAVGVRHVVLAPGSRSQALAFAAAAAERSGTLRLHVRLDERGAGFFALGIGRETGVPALVVVTSGTAVANLHPAVLEAHHARVPLLLATADRPEELHGVRANQTTRQDGVFGAVLRDSVDLGADTAVDADRIAAAVAASRGGAGGGSGPVQLNVAFRDPLSSALPEPFALAAGPAPELRAPSSRPRLDLVQGPRTVVVAGADAGPLAEEIAHLGGWPLLAEVSSGARFGRNVVVNYRELLADPRLGGRVERVVVLGHPTLSREVPALLGRAGVEVIVVDPDGHETVAGRTGSATVVAGVDVVGGQADREWLGGWLRASRAWLDAHDTSVAPDPEAANSHDPAVRLAHVKREFAQVRAAVDREMLVESVWRVSWPHDRILFGASRLIRVADATLPGKRIPVHANRGLAGIDGTVATGLGIAAAVAAAQGHGMTRVVLGDLALLHDAGSLLRVDVEDPARIQVIVGDDGGGTIFDGLEAASVGTRADRDRVLFTPQSVDMEALARAYGWEFRTAATRGSLEQALTQAAERPVLIRVPLER</sequence>
<dbReference type="PIRSF" id="PIRSF004983">
    <property type="entry name" value="MenD"/>
    <property type="match status" value="1"/>
</dbReference>
<evidence type="ECO:0000259" key="7">
    <source>
        <dbReference type="Pfam" id="PF02775"/>
    </source>
</evidence>
<keyword evidence="2 6" id="KW-0479">Metal-binding</keyword>
<dbReference type="HAMAP" id="MF_01659">
    <property type="entry name" value="MenD"/>
    <property type="match status" value="1"/>
</dbReference>
<keyword evidence="10" id="KW-1185">Reference proteome</keyword>
<keyword evidence="1 6" id="KW-0808">Transferase</keyword>
<evidence type="ECO:0000256" key="2">
    <source>
        <dbReference type="ARBA" id="ARBA00022723"/>
    </source>
</evidence>
<accession>A0A1R4IXR1</accession>
<keyword evidence="6" id="KW-0474">Menaquinone biosynthesis</keyword>
<comment type="similarity">
    <text evidence="6">Belongs to the TPP enzyme family. MenD subfamily.</text>
</comment>
<dbReference type="Pfam" id="PF02776">
    <property type="entry name" value="TPP_enzyme_N"/>
    <property type="match status" value="1"/>
</dbReference>
<dbReference type="EMBL" id="FUKR01000022">
    <property type="protein sequence ID" value="SJN24484.1"/>
    <property type="molecule type" value="Genomic_DNA"/>
</dbReference>
<dbReference type="PANTHER" id="PTHR42916:SF1">
    <property type="entry name" value="PROTEIN PHYLLO, CHLOROPLASTIC"/>
    <property type="match status" value="1"/>
</dbReference>
<dbReference type="GO" id="GO:0009234">
    <property type="term" value="P:menaquinone biosynthetic process"/>
    <property type="evidence" value="ECO:0007669"/>
    <property type="project" value="UniProtKB-UniRule"/>
</dbReference>
<feature type="domain" description="Thiamine pyrophosphate enzyme N-terminal TPP-binding" evidence="8">
    <location>
        <begin position="13"/>
        <end position="121"/>
    </location>
</feature>
<dbReference type="Gene3D" id="3.40.50.1220">
    <property type="entry name" value="TPP-binding domain"/>
    <property type="match status" value="1"/>
</dbReference>
<evidence type="ECO:0000313" key="9">
    <source>
        <dbReference type="EMBL" id="SJN24484.1"/>
    </source>
</evidence>
<evidence type="ECO:0000256" key="3">
    <source>
        <dbReference type="ARBA" id="ARBA00022842"/>
    </source>
</evidence>
<dbReference type="GO" id="GO:0070204">
    <property type="term" value="F:2-succinyl-5-enolpyruvyl-6-hydroxy-3-cyclohexene-1-carboxylic-acid synthase activity"/>
    <property type="evidence" value="ECO:0007669"/>
    <property type="project" value="UniProtKB-UniRule"/>
</dbReference>
<dbReference type="Proteomes" id="UP000196778">
    <property type="component" value="Unassembled WGS sequence"/>
</dbReference>
<dbReference type="GO" id="GO:0030145">
    <property type="term" value="F:manganese ion binding"/>
    <property type="evidence" value="ECO:0007669"/>
    <property type="project" value="UniProtKB-UniRule"/>
</dbReference>
<dbReference type="AlphaFoldDB" id="A0A1R4IXR1"/>
<keyword evidence="4 6" id="KW-0786">Thiamine pyrophosphate</keyword>
<comment type="pathway">
    <text evidence="6">Quinol/quinone metabolism; menaquinone biosynthesis.</text>
</comment>
<dbReference type="Gene3D" id="3.40.50.970">
    <property type="match status" value="2"/>
</dbReference>
<name>A0A1R4IXR1_9MICO</name>
<keyword evidence="3 6" id="KW-0460">Magnesium</keyword>
<comment type="catalytic activity">
    <reaction evidence="6">
        <text>isochorismate + 2-oxoglutarate + H(+) = 5-enolpyruvoyl-6-hydroxy-2-succinyl-cyclohex-3-ene-1-carboxylate + CO2</text>
        <dbReference type="Rhea" id="RHEA:25593"/>
        <dbReference type="ChEBI" id="CHEBI:15378"/>
        <dbReference type="ChEBI" id="CHEBI:16526"/>
        <dbReference type="ChEBI" id="CHEBI:16810"/>
        <dbReference type="ChEBI" id="CHEBI:29780"/>
        <dbReference type="ChEBI" id="CHEBI:58818"/>
        <dbReference type="EC" id="2.2.1.9"/>
    </reaction>
</comment>
<dbReference type="RefSeq" id="WP_087136427.1">
    <property type="nucleotide sequence ID" value="NZ_FUKR01000022.1"/>
</dbReference>
<dbReference type="OrthoDB" id="9791859at2"/>
<feature type="domain" description="Thiamine pyrophosphate enzyme TPP-binding" evidence="7">
    <location>
        <begin position="429"/>
        <end position="552"/>
    </location>
</feature>
<comment type="cofactor">
    <cofactor evidence="6">
        <name>Mg(2+)</name>
        <dbReference type="ChEBI" id="CHEBI:18420"/>
    </cofactor>
    <cofactor evidence="6">
        <name>Mn(2+)</name>
        <dbReference type="ChEBI" id="CHEBI:29035"/>
    </cofactor>
</comment>
<evidence type="ECO:0000256" key="6">
    <source>
        <dbReference type="HAMAP-Rule" id="MF_01659"/>
    </source>
</evidence>
<gene>
    <name evidence="6" type="primary">menD</name>
    <name evidence="9" type="ORF">FM119_04260</name>
</gene>
<keyword evidence="5 6" id="KW-0464">Manganese</keyword>
<proteinExistence type="inferred from homology"/>
<dbReference type="UniPathway" id="UPA00079"/>
<dbReference type="Pfam" id="PF02775">
    <property type="entry name" value="TPP_enzyme_C"/>
    <property type="match status" value="1"/>
</dbReference>
<comment type="cofactor">
    <cofactor evidence="6">
        <name>thiamine diphosphate</name>
        <dbReference type="ChEBI" id="CHEBI:58937"/>
    </cofactor>
    <text evidence="6">Binds 1 thiamine pyrophosphate per subunit.</text>
</comment>
<organism evidence="9 10">
    <name type="scientific">Mycetocola reblochoni REB411</name>
    <dbReference type="NCBI Taxonomy" id="1255698"/>
    <lineage>
        <taxon>Bacteria</taxon>
        <taxon>Bacillati</taxon>
        <taxon>Actinomycetota</taxon>
        <taxon>Actinomycetes</taxon>
        <taxon>Micrococcales</taxon>
        <taxon>Microbacteriaceae</taxon>
        <taxon>Mycetocola</taxon>
    </lineage>
</organism>
<evidence type="ECO:0000256" key="4">
    <source>
        <dbReference type="ARBA" id="ARBA00023052"/>
    </source>
</evidence>
<dbReference type="PANTHER" id="PTHR42916">
    <property type="entry name" value="2-SUCCINYL-5-ENOLPYRUVYL-6-HYDROXY-3-CYCLOHEXENE-1-CARBOXYLATE SYNTHASE"/>
    <property type="match status" value="1"/>
</dbReference>
<dbReference type="GO" id="GO:0030976">
    <property type="term" value="F:thiamine pyrophosphate binding"/>
    <property type="evidence" value="ECO:0007669"/>
    <property type="project" value="UniProtKB-UniRule"/>
</dbReference>
<comment type="subunit">
    <text evidence="6">Homodimer.</text>
</comment>
<protein>
    <recommendedName>
        <fullName evidence="6">2-succinyl-5-enolpyruvyl-6-hydroxy-3-cyclohexene-1-carboxylate synthase</fullName>
        <shortName evidence="6">SEPHCHC synthase</shortName>
        <ecNumber evidence="6">2.2.1.9</ecNumber>
    </recommendedName>
    <alternativeName>
        <fullName evidence="6">Menaquinone biosynthesis protein MenD</fullName>
    </alternativeName>
</protein>
<dbReference type="SUPFAM" id="SSF52518">
    <property type="entry name" value="Thiamin diphosphate-binding fold (THDP-binding)"/>
    <property type="match status" value="2"/>
</dbReference>